<evidence type="ECO:0000256" key="1">
    <source>
        <dbReference type="SAM" id="MobiDB-lite"/>
    </source>
</evidence>
<proteinExistence type="predicted"/>
<dbReference type="RefSeq" id="XP_028366684.1">
    <property type="nucleotide sequence ID" value="XM_028510883.2"/>
</dbReference>
<dbReference type="GO" id="GO:0005783">
    <property type="term" value="C:endoplasmic reticulum"/>
    <property type="evidence" value="ECO:0007669"/>
    <property type="project" value="TreeGrafter"/>
</dbReference>
<evidence type="ECO:0000313" key="2">
    <source>
        <dbReference type="Proteomes" id="UP000504628"/>
    </source>
</evidence>
<feature type="region of interest" description="Disordered" evidence="1">
    <location>
        <begin position="1"/>
        <end position="45"/>
    </location>
</feature>
<sequence length="176" mass="20262">MQDLTENEETVEDLITEGKYDETKVEEAEPTDLAEDKEEEDVSGELESLPRVDTIIYTFIPTEPMGGQHFGLVIDVNYKDLNSNIIQDATINQTVTILKQRMERENVLNLENIFMYMFFACLQHLVAVGPHQLLESRKFWRPIQKIEISTSSQGDVDINWTSHETLNQINKASTRI</sequence>
<organism evidence="2 3">
    <name type="scientific">Phyllostomus discolor</name>
    <name type="common">pale spear-nosed bat</name>
    <dbReference type="NCBI Taxonomy" id="89673"/>
    <lineage>
        <taxon>Eukaryota</taxon>
        <taxon>Metazoa</taxon>
        <taxon>Chordata</taxon>
        <taxon>Craniata</taxon>
        <taxon>Vertebrata</taxon>
        <taxon>Euteleostomi</taxon>
        <taxon>Mammalia</taxon>
        <taxon>Eutheria</taxon>
        <taxon>Laurasiatheria</taxon>
        <taxon>Chiroptera</taxon>
        <taxon>Yangochiroptera</taxon>
        <taxon>Phyllostomidae</taxon>
        <taxon>Phyllostominae</taxon>
        <taxon>Phyllostomus</taxon>
    </lineage>
</organism>
<dbReference type="PANTHER" id="PTHR12924">
    <property type="entry name" value="TRANSLOCON-ASSOCIATED PROTEIN, ALPHA SUBUNIT"/>
    <property type="match status" value="1"/>
</dbReference>
<dbReference type="GeneID" id="114495574"/>
<reference evidence="3" key="1">
    <citation type="submission" date="2025-08" db="UniProtKB">
        <authorList>
            <consortium name="RefSeq"/>
        </authorList>
    </citation>
    <scope>IDENTIFICATION</scope>
    <source>
        <tissue evidence="3">Muscle</tissue>
    </source>
</reference>
<dbReference type="InParanoid" id="A0A6J2LIC0"/>
<accession>A0A6J2LIC0</accession>
<dbReference type="Proteomes" id="UP000504628">
    <property type="component" value="Chromosome 4"/>
</dbReference>
<feature type="compositionally biased region" description="Basic and acidic residues" evidence="1">
    <location>
        <begin position="16"/>
        <end position="27"/>
    </location>
</feature>
<dbReference type="PANTHER" id="PTHR12924:SF0">
    <property type="entry name" value="TRANSLOCON-ASSOCIATED PROTEIN SUBUNIT ALPHA"/>
    <property type="match status" value="1"/>
</dbReference>
<evidence type="ECO:0000313" key="3">
    <source>
        <dbReference type="RefSeq" id="XP_028366684.1"/>
    </source>
</evidence>
<dbReference type="AlphaFoldDB" id="A0A6J2LIC0"/>
<dbReference type="KEGG" id="pdic:114495574"/>
<feature type="compositionally biased region" description="Acidic residues" evidence="1">
    <location>
        <begin position="28"/>
        <end position="44"/>
    </location>
</feature>
<feature type="compositionally biased region" description="Acidic residues" evidence="1">
    <location>
        <begin position="1"/>
        <end position="15"/>
    </location>
</feature>
<name>A0A6J2LIC0_9CHIR</name>
<protein>
    <submittedName>
        <fullName evidence="3">Translocon-associated protein subunit alpha-like</fullName>
    </submittedName>
</protein>
<keyword evidence="2" id="KW-1185">Reference proteome</keyword>
<dbReference type="OrthoDB" id="1926781at2759"/>
<gene>
    <name evidence="3" type="primary">LOC114495574</name>
</gene>